<name>A0A401UKC3_9CLOT</name>
<dbReference type="AlphaFoldDB" id="A0A401UKC3"/>
<reference evidence="2 3" key="1">
    <citation type="submission" date="2018-11" db="EMBL/GenBank/DDBJ databases">
        <title>Genome sequencing and assembly of Clostridium tagluense strain A121.</title>
        <authorList>
            <person name="Murakami T."/>
            <person name="Segawa T."/>
            <person name="Shcherbakova V.A."/>
            <person name="Mori H."/>
            <person name="Yoshimura Y."/>
        </authorList>
    </citation>
    <scope>NUCLEOTIDE SEQUENCE [LARGE SCALE GENOMIC DNA]</scope>
    <source>
        <strain evidence="2 3">A121</strain>
    </source>
</reference>
<accession>A0A401UKC3</accession>
<keyword evidence="3" id="KW-1185">Reference proteome</keyword>
<evidence type="ECO:0000313" key="2">
    <source>
        <dbReference type="EMBL" id="GCD09994.1"/>
    </source>
</evidence>
<evidence type="ECO:0000313" key="3">
    <source>
        <dbReference type="Proteomes" id="UP000287872"/>
    </source>
</evidence>
<evidence type="ECO:0008006" key="4">
    <source>
        <dbReference type="Google" id="ProtNLM"/>
    </source>
</evidence>
<dbReference type="Proteomes" id="UP000287872">
    <property type="component" value="Unassembled WGS sequence"/>
</dbReference>
<proteinExistence type="predicted"/>
<sequence>MSNKLTVTKNKMATLGIKKNEQNDYEYINPEDKTKSKYKSVRKEPK</sequence>
<evidence type="ECO:0000256" key="1">
    <source>
        <dbReference type="SAM" id="MobiDB-lite"/>
    </source>
</evidence>
<feature type="region of interest" description="Disordered" evidence="1">
    <location>
        <begin position="27"/>
        <end position="46"/>
    </location>
</feature>
<dbReference type="RefSeq" id="WP_185732628.1">
    <property type="nucleotide sequence ID" value="NZ_BHYK01000007.1"/>
</dbReference>
<gene>
    <name evidence="2" type="ORF">Ctaglu_16170</name>
</gene>
<dbReference type="EMBL" id="BHYK01000007">
    <property type="protein sequence ID" value="GCD09994.1"/>
    <property type="molecule type" value="Genomic_DNA"/>
</dbReference>
<feature type="compositionally biased region" description="Basic and acidic residues" evidence="1">
    <location>
        <begin position="30"/>
        <end position="46"/>
    </location>
</feature>
<organism evidence="2 3">
    <name type="scientific">Clostridium tagluense</name>
    <dbReference type="NCBI Taxonomy" id="360422"/>
    <lineage>
        <taxon>Bacteria</taxon>
        <taxon>Bacillati</taxon>
        <taxon>Bacillota</taxon>
        <taxon>Clostridia</taxon>
        <taxon>Eubacteriales</taxon>
        <taxon>Clostridiaceae</taxon>
        <taxon>Clostridium</taxon>
    </lineage>
</organism>
<protein>
    <recommendedName>
        <fullName evidence="4">DM13 domain-containing protein</fullName>
    </recommendedName>
</protein>
<comment type="caution">
    <text evidence="2">The sequence shown here is derived from an EMBL/GenBank/DDBJ whole genome shotgun (WGS) entry which is preliminary data.</text>
</comment>